<feature type="domain" description="Pectinesterase inhibitor" evidence="5">
    <location>
        <begin position="195"/>
        <end position="341"/>
    </location>
</feature>
<gene>
    <name evidence="6" type="ORF">RHGRI_012784</name>
</gene>
<dbReference type="AlphaFoldDB" id="A0AAV6KT02"/>
<accession>A0AAV6KT02</accession>
<dbReference type="SMART" id="SM00856">
    <property type="entry name" value="PMEI"/>
    <property type="match status" value="2"/>
</dbReference>
<evidence type="ECO:0000256" key="4">
    <source>
        <dbReference type="SAM" id="Phobius"/>
    </source>
</evidence>
<comment type="caution">
    <text evidence="6">The sequence shown here is derived from an EMBL/GenBank/DDBJ whole genome shotgun (WGS) entry which is preliminary data.</text>
</comment>
<name>A0AAV6KT02_9ERIC</name>
<comment type="similarity">
    <text evidence="3">Belongs to the PMEI family.</text>
</comment>
<feature type="domain" description="Pectinesterase inhibitor" evidence="5">
    <location>
        <begin position="33"/>
        <end position="176"/>
    </location>
</feature>
<dbReference type="Gene3D" id="1.20.140.40">
    <property type="entry name" value="Invertase/pectin methylesterase inhibitor family protein"/>
    <property type="match status" value="2"/>
</dbReference>
<evidence type="ECO:0000256" key="2">
    <source>
        <dbReference type="ARBA" id="ARBA00023157"/>
    </source>
</evidence>
<dbReference type="InterPro" id="IPR006501">
    <property type="entry name" value="Pectinesterase_inhib_dom"/>
</dbReference>
<keyword evidence="4" id="KW-1133">Transmembrane helix</keyword>
<proteinExistence type="inferred from homology"/>
<protein>
    <recommendedName>
        <fullName evidence="5">Pectinesterase inhibitor domain-containing protein</fullName>
    </recommendedName>
</protein>
<reference evidence="6" key="1">
    <citation type="submission" date="2020-08" db="EMBL/GenBank/DDBJ databases">
        <title>Plant Genome Project.</title>
        <authorList>
            <person name="Zhang R.-G."/>
        </authorList>
    </citation>
    <scope>NUCLEOTIDE SEQUENCE</scope>
    <source>
        <strain evidence="6">WSP0</strain>
        <tissue evidence="6">Leaf</tissue>
    </source>
</reference>
<dbReference type="Proteomes" id="UP000823749">
    <property type="component" value="Chromosome 4"/>
</dbReference>
<keyword evidence="4" id="KW-0472">Membrane</keyword>
<keyword evidence="7" id="KW-1185">Reference proteome</keyword>
<evidence type="ECO:0000313" key="7">
    <source>
        <dbReference type="Proteomes" id="UP000823749"/>
    </source>
</evidence>
<dbReference type="CDD" id="cd15797">
    <property type="entry name" value="PMEI"/>
    <property type="match status" value="2"/>
</dbReference>
<dbReference type="InterPro" id="IPR035513">
    <property type="entry name" value="Invertase/methylesterase_inhib"/>
</dbReference>
<evidence type="ECO:0000259" key="5">
    <source>
        <dbReference type="SMART" id="SM00856"/>
    </source>
</evidence>
<evidence type="ECO:0000256" key="1">
    <source>
        <dbReference type="ARBA" id="ARBA00022729"/>
    </source>
</evidence>
<dbReference type="FunFam" id="1.20.140.40:FF:000008">
    <property type="entry name" value="Invertase/pectin methylesterase inhibitor family protein"/>
    <property type="match status" value="2"/>
</dbReference>
<evidence type="ECO:0000313" key="6">
    <source>
        <dbReference type="EMBL" id="KAG5555357.1"/>
    </source>
</evidence>
<dbReference type="EMBL" id="JACTNZ010000004">
    <property type="protein sequence ID" value="KAG5555357.1"/>
    <property type="molecule type" value="Genomic_DNA"/>
</dbReference>
<dbReference type="SUPFAM" id="SSF101148">
    <property type="entry name" value="Plant invertase/pectin methylesterase inhibitor"/>
    <property type="match status" value="2"/>
</dbReference>
<keyword evidence="2" id="KW-1015">Disulfide bond</keyword>
<dbReference type="PANTHER" id="PTHR36710:SF4">
    <property type="entry name" value="PLANT INVERTASE_PECTIN METHYLESTERASE INHIBITOR SUPERFAMILY PROTEIN"/>
    <property type="match status" value="1"/>
</dbReference>
<organism evidence="6 7">
    <name type="scientific">Rhododendron griersonianum</name>
    <dbReference type="NCBI Taxonomy" id="479676"/>
    <lineage>
        <taxon>Eukaryota</taxon>
        <taxon>Viridiplantae</taxon>
        <taxon>Streptophyta</taxon>
        <taxon>Embryophyta</taxon>
        <taxon>Tracheophyta</taxon>
        <taxon>Spermatophyta</taxon>
        <taxon>Magnoliopsida</taxon>
        <taxon>eudicotyledons</taxon>
        <taxon>Gunneridae</taxon>
        <taxon>Pentapetalae</taxon>
        <taxon>asterids</taxon>
        <taxon>Ericales</taxon>
        <taxon>Ericaceae</taxon>
        <taxon>Ericoideae</taxon>
        <taxon>Rhodoreae</taxon>
        <taxon>Rhododendron</taxon>
    </lineage>
</organism>
<dbReference type="GO" id="GO:0046910">
    <property type="term" value="F:pectinesterase inhibitor activity"/>
    <property type="evidence" value="ECO:0007669"/>
    <property type="project" value="InterPro"/>
</dbReference>
<keyword evidence="1" id="KW-0732">Signal</keyword>
<keyword evidence="4" id="KW-0812">Transmembrane</keyword>
<dbReference type="InterPro" id="IPR034086">
    <property type="entry name" value="PMEI_plant"/>
</dbReference>
<evidence type="ECO:0000256" key="3">
    <source>
        <dbReference type="ARBA" id="ARBA00038471"/>
    </source>
</evidence>
<feature type="transmembrane region" description="Helical" evidence="4">
    <location>
        <begin position="6"/>
        <end position="24"/>
    </location>
</feature>
<dbReference type="PANTHER" id="PTHR36710">
    <property type="entry name" value="PECTINESTERASE INHIBITOR-LIKE"/>
    <property type="match status" value="1"/>
</dbReference>
<dbReference type="InterPro" id="IPR052421">
    <property type="entry name" value="PCW_Enzyme_Inhibitor"/>
</dbReference>
<dbReference type="Pfam" id="PF04043">
    <property type="entry name" value="PMEI"/>
    <property type="match status" value="2"/>
</dbReference>
<dbReference type="NCBIfam" id="TIGR01614">
    <property type="entry name" value="PME_inhib"/>
    <property type="match status" value="2"/>
</dbReference>
<sequence length="351" mass="38272">MVYSFKLYFSLLVSLVPWFLFINLSDARPNRKPTTTLINQICSQTRNPSLCLQVLESDTRSARADLRGLAKISIDITRKDAEQTSNLIASLKKETTNSSLKGRYDDCAELYGDAIDDLNGAGQILNKKVLSPFDISTFRIRASAAFSGPNFCEDGFNEGPPNEPSKLKEARMAAYSFNSFSSFFLLLLFLSISLSTSDLISEICSKTQNPSLCLQALRSDRRSARADLKGLALISIDIAQSNAKQTANQLIPALSRGATSPKLKGRYDTCAENYGDTIDNLNQARTALNARDIGTFRTRASAALDGPDTCEDSFEGPPAEPKQLRDANNKLEGLCSIILAIGARLESGGLN</sequence>